<gene>
    <name evidence="3" type="ORF">A7J57_01140</name>
</gene>
<keyword evidence="1" id="KW-0521">NADP</keyword>
<dbReference type="InterPro" id="IPR016040">
    <property type="entry name" value="NAD(P)-bd_dom"/>
</dbReference>
<comment type="caution">
    <text evidence="3">The sequence shown here is derived from an EMBL/GenBank/DDBJ whole genome shotgun (WGS) entry which is preliminary data.</text>
</comment>
<dbReference type="PANTHER" id="PTHR42748">
    <property type="entry name" value="NITROGEN METABOLITE REPRESSION PROTEIN NMRA FAMILY MEMBER"/>
    <property type="match status" value="1"/>
</dbReference>
<accession>A0A176XID7</accession>
<evidence type="ECO:0000313" key="3">
    <source>
        <dbReference type="EMBL" id="OAE49248.1"/>
    </source>
</evidence>
<dbReference type="InterPro" id="IPR051164">
    <property type="entry name" value="NmrA-like_oxidored"/>
</dbReference>
<evidence type="ECO:0000259" key="2">
    <source>
        <dbReference type="Pfam" id="PF13460"/>
    </source>
</evidence>
<proteinExistence type="predicted"/>
<name>A0A176XID7_AGRTU</name>
<dbReference type="Gene3D" id="3.40.50.720">
    <property type="entry name" value="NAD(P)-binding Rossmann-like Domain"/>
    <property type="match status" value="1"/>
</dbReference>
<dbReference type="AlphaFoldDB" id="A0A176XID7"/>
<dbReference type="SUPFAM" id="SSF51735">
    <property type="entry name" value="NAD(P)-binding Rossmann-fold domains"/>
    <property type="match status" value="1"/>
</dbReference>
<sequence length="248" mass="26246">MKFVIMGGTGFIGSKVVSKLTAAGHEAIAASPSNGIDSVTGEGLDEAMAGAHAVLDVTNSPTFDPQGILDFFNKSTSNQIVAEKEAHVRHHVLLSIVGIHKLPDNAYTKGKIAQENMVEGSGVPFTIVRATQFMEYLGTIADLGGSHGETYIPTANVQVVAASDLVDALCEILTEGPTNSTVQIAGPDRAPMNEVVSRYLKAKGDDRVVRADPDALYFGSRLEADTLVPDGSVRICQTTLNEFIARGF</sequence>
<feature type="domain" description="NAD(P)-binding" evidence="2">
    <location>
        <begin position="7"/>
        <end position="157"/>
    </location>
</feature>
<reference evidence="3 4" key="1">
    <citation type="submission" date="2016-05" db="EMBL/GenBank/DDBJ databases">
        <authorList>
            <person name="Lavstsen T."/>
            <person name="Jespersen J.S."/>
        </authorList>
    </citation>
    <scope>NUCLEOTIDE SEQUENCE [LARGE SCALE GENOMIC DNA]</scope>
    <source>
        <strain evidence="3 4">KCJ1736</strain>
    </source>
</reference>
<organism evidence="3 4">
    <name type="scientific">Agrobacterium tumefaciens</name>
    <dbReference type="NCBI Taxonomy" id="358"/>
    <lineage>
        <taxon>Bacteria</taxon>
        <taxon>Pseudomonadati</taxon>
        <taxon>Pseudomonadota</taxon>
        <taxon>Alphaproteobacteria</taxon>
        <taxon>Hyphomicrobiales</taxon>
        <taxon>Rhizobiaceae</taxon>
        <taxon>Rhizobium/Agrobacterium group</taxon>
        <taxon>Agrobacterium</taxon>
        <taxon>Agrobacterium tumefaciens complex</taxon>
    </lineage>
</organism>
<protein>
    <submittedName>
        <fullName evidence="3">NmrA family transcriptional regulator</fullName>
    </submittedName>
</protein>
<dbReference type="EMBL" id="LXPS01000003">
    <property type="protein sequence ID" value="OAE49248.1"/>
    <property type="molecule type" value="Genomic_DNA"/>
</dbReference>
<evidence type="ECO:0000313" key="4">
    <source>
        <dbReference type="Proteomes" id="UP000077098"/>
    </source>
</evidence>
<dbReference type="RefSeq" id="WP_063947409.1">
    <property type="nucleotide sequence ID" value="NZ_LXPS01000003.1"/>
</dbReference>
<dbReference type="Proteomes" id="UP000077098">
    <property type="component" value="Unassembled WGS sequence"/>
</dbReference>
<evidence type="ECO:0000256" key="1">
    <source>
        <dbReference type="ARBA" id="ARBA00022857"/>
    </source>
</evidence>
<dbReference type="PANTHER" id="PTHR42748:SF3">
    <property type="entry name" value="BLL4366 PROTEIN"/>
    <property type="match status" value="1"/>
</dbReference>
<dbReference type="InterPro" id="IPR036291">
    <property type="entry name" value="NAD(P)-bd_dom_sf"/>
</dbReference>
<dbReference type="Pfam" id="PF13460">
    <property type="entry name" value="NAD_binding_10"/>
    <property type="match status" value="1"/>
</dbReference>